<feature type="region of interest" description="Disordered" evidence="10">
    <location>
        <begin position="27"/>
        <end position="68"/>
    </location>
</feature>
<protein>
    <recommendedName>
        <fullName evidence="9">Ubiquinone biosynthesis protein</fullName>
    </recommendedName>
</protein>
<feature type="compositionally biased region" description="Basic and acidic residues" evidence="10">
    <location>
        <begin position="49"/>
        <end position="68"/>
    </location>
</feature>
<sequence>MALRFIRIVCFSTSSLLKTAGRSRPLSTSSALRCTKTDQEDSGSQNEQHTSEESSEDPHMHEEIPESEVRQRLLDAALEFVPTHGWSVEALAEAAQTEGLPAVSHGMFPRGGGDLALHFVGVCNAQLAEQMAQETQQVEEGHVERRHTREFLRDAMETRLRMIVPYVDNWPQAMSLLAQPNCAPDSLKLLSGLVDDMWYHAGDRSADFNWYTKRVTLAGVYTSAQLVLVRDQSPDYQETWEFIDSRLDNLEQLGKAVRGVAPTVESLAQGLSGAYLTIRNITGFNVRDR</sequence>
<keyword evidence="4 9" id="KW-0831">Ubiquinone biosynthesis</keyword>
<dbReference type="InterPro" id="IPR012762">
    <property type="entry name" value="Ubiq_biosynth_COQ9"/>
</dbReference>
<dbReference type="OrthoDB" id="619536at2759"/>
<evidence type="ECO:0000259" key="11">
    <source>
        <dbReference type="Pfam" id="PF08511"/>
    </source>
</evidence>
<dbReference type="AlphaFoldDB" id="A0A9J7LB81"/>
<evidence type="ECO:0000256" key="1">
    <source>
        <dbReference type="ARBA" id="ARBA00004173"/>
    </source>
</evidence>
<dbReference type="Proteomes" id="UP000001554">
    <property type="component" value="Chromosome 6"/>
</dbReference>
<evidence type="ECO:0000256" key="10">
    <source>
        <dbReference type="SAM" id="MobiDB-lite"/>
    </source>
</evidence>
<dbReference type="OMA" id="IELIIYW"/>
<feature type="domain" description="Ubiquinone biosynthesis protein COQ9 HTH" evidence="12">
    <location>
        <begin position="66"/>
        <end position="96"/>
    </location>
</feature>
<gene>
    <name evidence="14" type="primary">LOC118417827</name>
</gene>
<evidence type="ECO:0000256" key="3">
    <source>
        <dbReference type="ARBA" id="ARBA00010766"/>
    </source>
</evidence>
<dbReference type="Gene3D" id="1.10.357.10">
    <property type="entry name" value="Tetracycline Repressor, domain 2"/>
    <property type="match status" value="1"/>
</dbReference>
<dbReference type="GO" id="GO:0005743">
    <property type="term" value="C:mitochondrial inner membrane"/>
    <property type="evidence" value="ECO:0000318"/>
    <property type="project" value="GO_Central"/>
</dbReference>
<dbReference type="GO" id="GO:0008289">
    <property type="term" value="F:lipid binding"/>
    <property type="evidence" value="ECO:0000318"/>
    <property type="project" value="GO_Central"/>
</dbReference>
<name>A0A9J7LB81_BRAFL</name>
<evidence type="ECO:0000256" key="7">
    <source>
        <dbReference type="ARBA" id="ARBA00023128"/>
    </source>
</evidence>
<reference evidence="13" key="1">
    <citation type="journal article" date="2020" name="Nat. Ecol. Evol.">
        <title>Deeply conserved synteny resolves early events in vertebrate evolution.</title>
        <authorList>
            <person name="Simakov O."/>
            <person name="Marletaz F."/>
            <person name="Yue J.X."/>
            <person name="O'Connell B."/>
            <person name="Jenkins J."/>
            <person name="Brandt A."/>
            <person name="Calef R."/>
            <person name="Tung C.H."/>
            <person name="Huang T.K."/>
            <person name="Schmutz J."/>
            <person name="Satoh N."/>
            <person name="Yu J.K."/>
            <person name="Putnam N.H."/>
            <person name="Green R.E."/>
            <person name="Rokhsar D.S."/>
        </authorList>
    </citation>
    <scope>NUCLEOTIDE SEQUENCE [LARGE SCALE GENOMIC DNA]</scope>
    <source>
        <strain evidence="13">S238N-H82</strain>
    </source>
</reference>
<dbReference type="InterPro" id="IPR048674">
    <property type="entry name" value="COQ9_HTH"/>
</dbReference>
<comment type="pathway">
    <text evidence="2 9">Cofactor biosynthesis; ubiquinone biosynthesis.</text>
</comment>
<proteinExistence type="inferred from homology"/>
<accession>A0A9J7LB81</accession>
<evidence type="ECO:0000256" key="4">
    <source>
        <dbReference type="ARBA" id="ARBA00022688"/>
    </source>
</evidence>
<evidence type="ECO:0000259" key="12">
    <source>
        <dbReference type="Pfam" id="PF21392"/>
    </source>
</evidence>
<dbReference type="GO" id="GO:0006744">
    <property type="term" value="P:ubiquinone biosynthetic process"/>
    <property type="evidence" value="ECO:0000318"/>
    <property type="project" value="GO_Central"/>
</dbReference>
<keyword evidence="13" id="KW-1185">Reference proteome</keyword>
<dbReference type="PANTHER" id="PTHR21427:SF19">
    <property type="entry name" value="UBIQUINONE BIOSYNTHESIS PROTEIN COQ9, MITOCHONDRIAL"/>
    <property type="match status" value="1"/>
</dbReference>
<keyword evidence="7 9" id="KW-0496">Mitochondrion</keyword>
<keyword evidence="5" id="KW-0809">Transit peptide</keyword>
<reference evidence="14" key="2">
    <citation type="submission" date="2025-08" db="UniProtKB">
        <authorList>
            <consortium name="RefSeq"/>
        </authorList>
    </citation>
    <scope>IDENTIFICATION</scope>
    <source>
        <strain evidence="14">S238N-H82</strain>
        <tissue evidence="14">Testes</tissue>
    </source>
</reference>
<dbReference type="FunFam" id="1.10.357.10:FF:000004">
    <property type="entry name" value="Ubiquinone biosynthesis protein COQ9, mitochondrial"/>
    <property type="match status" value="1"/>
</dbReference>
<evidence type="ECO:0000313" key="14">
    <source>
        <dbReference type="RefSeq" id="XP_035679467.1"/>
    </source>
</evidence>
<comment type="similarity">
    <text evidence="3 9">Belongs to the COQ9 family.</text>
</comment>
<evidence type="ECO:0000256" key="8">
    <source>
        <dbReference type="ARBA" id="ARBA00062895"/>
    </source>
</evidence>
<evidence type="ECO:0000256" key="9">
    <source>
        <dbReference type="RuleBase" id="RU366063"/>
    </source>
</evidence>
<dbReference type="NCBIfam" id="TIGR02396">
    <property type="entry name" value="diverge_rpsU"/>
    <property type="match status" value="1"/>
</dbReference>
<dbReference type="KEGG" id="bfo:118417827"/>
<evidence type="ECO:0000256" key="5">
    <source>
        <dbReference type="ARBA" id="ARBA00022946"/>
    </source>
</evidence>
<comment type="subunit">
    <text evidence="8">Homodimer. Heterodimer; two heterodimers of COQ7:COQ9 come together on the same side of the lipid pseudo-bilayer and form a curved tetramer with a hydrophobic surface suitable for membrane interaction. These two tetramers assemble into a soluble octamer with a pseudo-bilayer of lipids captured within. Interacts with COQ7; this interaction allows ubiquinone (CoQ) isoprene intermediates presentation to COQ7 and facilitates the COQ7-mediated hydroxylase step.</text>
</comment>
<evidence type="ECO:0000313" key="13">
    <source>
        <dbReference type="Proteomes" id="UP000001554"/>
    </source>
</evidence>
<dbReference type="InterPro" id="IPR013718">
    <property type="entry name" value="COQ9_C"/>
</dbReference>
<feature type="domain" description="COQ9 C-terminal" evidence="11">
    <location>
        <begin position="183"/>
        <end position="254"/>
    </location>
</feature>
<dbReference type="Pfam" id="PF21392">
    <property type="entry name" value="COQ9_N"/>
    <property type="match status" value="1"/>
</dbReference>
<keyword evidence="6 9" id="KW-0446">Lipid-binding</keyword>
<evidence type="ECO:0000256" key="6">
    <source>
        <dbReference type="ARBA" id="ARBA00023121"/>
    </source>
</evidence>
<organism evidence="13 14">
    <name type="scientific">Branchiostoma floridae</name>
    <name type="common">Florida lancelet</name>
    <name type="synonym">Amphioxus</name>
    <dbReference type="NCBI Taxonomy" id="7739"/>
    <lineage>
        <taxon>Eukaryota</taxon>
        <taxon>Metazoa</taxon>
        <taxon>Chordata</taxon>
        <taxon>Cephalochordata</taxon>
        <taxon>Leptocardii</taxon>
        <taxon>Amphioxiformes</taxon>
        <taxon>Branchiostomatidae</taxon>
        <taxon>Branchiostoma</taxon>
    </lineage>
</organism>
<comment type="subcellular location">
    <subcellularLocation>
        <location evidence="1 9">Mitochondrion</location>
    </subcellularLocation>
</comment>
<dbReference type="GeneID" id="118417827"/>
<dbReference type="PANTHER" id="PTHR21427">
    <property type="entry name" value="UBIQUINONE BIOSYNTHESIS PROTEIN COQ9, MITOCHONDRIAL"/>
    <property type="match status" value="1"/>
</dbReference>
<comment type="function">
    <text evidence="9">Membrane-associated protein that warps the membrane surface to access and bind aromatic isoprenes with high specificity, including ubiquinone (CoQ) isoprene intermediates and presents them directly to Coq7, therefore facilitating the Coq7-mediated hydroxylase step. Participates in the biosynthesis of coenzyme Q, also named ubiquinone, an essential lipid-soluble electron transporter for aerobic cellular respiration.</text>
</comment>
<dbReference type="RefSeq" id="XP_035679467.1">
    <property type="nucleotide sequence ID" value="XM_035823574.1"/>
</dbReference>
<evidence type="ECO:0000256" key="2">
    <source>
        <dbReference type="ARBA" id="ARBA00004749"/>
    </source>
</evidence>
<dbReference type="Pfam" id="PF08511">
    <property type="entry name" value="COQ9"/>
    <property type="match status" value="1"/>
</dbReference>